<organism evidence="2 3">
    <name type="scientific">Planotetraspora kaengkrachanensis</name>
    <dbReference type="NCBI Taxonomy" id="575193"/>
    <lineage>
        <taxon>Bacteria</taxon>
        <taxon>Bacillati</taxon>
        <taxon>Actinomycetota</taxon>
        <taxon>Actinomycetes</taxon>
        <taxon>Streptosporangiales</taxon>
        <taxon>Streptosporangiaceae</taxon>
        <taxon>Planotetraspora</taxon>
    </lineage>
</organism>
<dbReference type="InterPro" id="IPR012312">
    <property type="entry name" value="Hemerythrin-like"/>
</dbReference>
<feature type="domain" description="Hemerythrin-like" evidence="1">
    <location>
        <begin position="16"/>
        <end position="138"/>
    </location>
</feature>
<accession>A0A8J3Q1T2</accession>
<dbReference type="Pfam" id="PF01814">
    <property type="entry name" value="Hemerythrin"/>
    <property type="match status" value="1"/>
</dbReference>
<gene>
    <name evidence="2" type="ORF">Pka01_80630</name>
</gene>
<dbReference type="AlphaFoldDB" id="A0A8J3Q1T2"/>
<evidence type="ECO:0000313" key="3">
    <source>
        <dbReference type="Proteomes" id="UP000630097"/>
    </source>
</evidence>
<dbReference type="Proteomes" id="UP000630097">
    <property type="component" value="Unassembled WGS sequence"/>
</dbReference>
<evidence type="ECO:0000259" key="1">
    <source>
        <dbReference type="Pfam" id="PF01814"/>
    </source>
</evidence>
<sequence>MGATSGPADTRIMGIVHGALRRDLDRTRTALTSEPRPLGRQRRALGEHVVWMMDFLHHHHSGEDEGLWPLVRERNPAAGPLLDSLEADHHRIVPAMETMTAAGRRYADTTTDEARLELVAALDELNEVLVPHLDREVEEGMPVVSKSITQAEWQAWDEATNIKPKSFAQLGLEGHWLLDDIDPEGYQIVVHLVPPVPRFIIIRGFARAYRRRAAARWQPDLSVTRAEM</sequence>
<dbReference type="Gene3D" id="1.20.120.520">
    <property type="entry name" value="nmb1532 protein domain like"/>
    <property type="match status" value="1"/>
</dbReference>
<protein>
    <recommendedName>
        <fullName evidence="1">Hemerythrin-like domain-containing protein</fullName>
    </recommendedName>
</protein>
<reference evidence="2 3" key="1">
    <citation type="submission" date="2021-01" db="EMBL/GenBank/DDBJ databases">
        <title>Whole genome shotgun sequence of Planotetraspora kaengkrachanensis NBRC 104272.</title>
        <authorList>
            <person name="Komaki H."/>
            <person name="Tamura T."/>
        </authorList>
    </citation>
    <scope>NUCLEOTIDE SEQUENCE [LARGE SCALE GENOMIC DNA]</scope>
    <source>
        <strain evidence="2 3">NBRC 104272</strain>
    </source>
</reference>
<dbReference type="CDD" id="cd12108">
    <property type="entry name" value="Hr-like"/>
    <property type="match status" value="1"/>
</dbReference>
<comment type="caution">
    <text evidence="2">The sequence shown here is derived from an EMBL/GenBank/DDBJ whole genome shotgun (WGS) entry which is preliminary data.</text>
</comment>
<keyword evidence="3" id="KW-1185">Reference proteome</keyword>
<dbReference type="EMBL" id="BONV01000064">
    <property type="protein sequence ID" value="GIG84936.1"/>
    <property type="molecule type" value="Genomic_DNA"/>
</dbReference>
<name>A0A8J3Q1T2_9ACTN</name>
<evidence type="ECO:0000313" key="2">
    <source>
        <dbReference type="EMBL" id="GIG84936.1"/>
    </source>
</evidence>
<proteinExistence type="predicted"/>